<protein>
    <submittedName>
        <fullName evidence="1">Uncharacterized protein</fullName>
    </submittedName>
</protein>
<dbReference type="Proteomes" id="UP000287651">
    <property type="component" value="Unassembled WGS sequence"/>
</dbReference>
<name>A0A426ZI77_ENSVE</name>
<dbReference type="EMBL" id="AMZH03006534">
    <property type="protein sequence ID" value="RRT63604.1"/>
    <property type="molecule type" value="Genomic_DNA"/>
</dbReference>
<proteinExistence type="predicted"/>
<dbReference type="AlphaFoldDB" id="A0A426ZI77"/>
<reference evidence="1 2" key="1">
    <citation type="journal article" date="2014" name="Agronomy (Basel)">
        <title>A Draft Genome Sequence for Ensete ventricosum, the Drought-Tolerant Tree Against Hunger.</title>
        <authorList>
            <person name="Harrison J."/>
            <person name="Moore K.A."/>
            <person name="Paszkiewicz K."/>
            <person name="Jones T."/>
            <person name="Grant M."/>
            <person name="Ambacheew D."/>
            <person name="Muzemil S."/>
            <person name="Studholme D.J."/>
        </authorList>
    </citation>
    <scope>NUCLEOTIDE SEQUENCE [LARGE SCALE GENOMIC DNA]</scope>
</reference>
<gene>
    <name evidence="1" type="ORF">B296_00029398</name>
</gene>
<evidence type="ECO:0000313" key="2">
    <source>
        <dbReference type="Proteomes" id="UP000287651"/>
    </source>
</evidence>
<accession>A0A426ZI77</accession>
<organism evidence="1 2">
    <name type="scientific">Ensete ventricosum</name>
    <name type="common">Abyssinian banana</name>
    <name type="synonym">Musa ensete</name>
    <dbReference type="NCBI Taxonomy" id="4639"/>
    <lineage>
        <taxon>Eukaryota</taxon>
        <taxon>Viridiplantae</taxon>
        <taxon>Streptophyta</taxon>
        <taxon>Embryophyta</taxon>
        <taxon>Tracheophyta</taxon>
        <taxon>Spermatophyta</taxon>
        <taxon>Magnoliopsida</taxon>
        <taxon>Liliopsida</taxon>
        <taxon>Zingiberales</taxon>
        <taxon>Musaceae</taxon>
        <taxon>Ensete</taxon>
    </lineage>
</organism>
<comment type="caution">
    <text evidence="1">The sequence shown here is derived from an EMBL/GenBank/DDBJ whole genome shotgun (WGS) entry which is preliminary data.</text>
</comment>
<sequence>MEEELLPPEFTGSKVSLLLETFESAGCEQSNLEVSDDGREALLERKEVSPGHFWLFCLVVRFPLLELAELSVYVADDPQM</sequence>
<evidence type="ECO:0000313" key="1">
    <source>
        <dbReference type="EMBL" id="RRT63604.1"/>
    </source>
</evidence>